<keyword evidence="8" id="KW-1185">Reference proteome</keyword>
<dbReference type="PANTHER" id="PTHR34276">
    <property type="entry name" value="MINI-RIBONUCLEASE 3"/>
    <property type="match status" value="1"/>
</dbReference>
<dbReference type="OrthoDB" id="46571at2"/>
<dbReference type="STRING" id="1121925.SAMN02746011_00267"/>
<dbReference type="HAMAP" id="MF_01468">
    <property type="entry name" value="RNase_Mini_III"/>
    <property type="match status" value="1"/>
</dbReference>
<dbReference type="InterPro" id="IPR000999">
    <property type="entry name" value="RNase_III_dom"/>
</dbReference>
<sequence length="136" mass="15370">MTEINPFDLLNGAALAYVGDAVYEQFVRKHVIQSGQTSPNKLHRAAIKYVSAEGQAKVMKSWIDSEERLSTKEIEIYKRGRNNKANTKAKNASIGDYRQATGFEALIGWLSLTNQVERCTELMTLAIKYIENEENK</sequence>
<dbReference type="RefSeq" id="WP_078755130.1">
    <property type="nucleotide sequence ID" value="NZ_FUWO01000002.1"/>
</dbReference>
<evidence type="ECO:0000313" key="7">
    <source>
        <dbReference type="EMBL" id="SJZ32156.1"/>
    </source>
</evidence>
<dbReference type="EC" id="3.1.26.-" evidence="5"/>
<dbReference type="PIRSF" id="PIRSF005520">
    <property type="entry name" value="UCP005520"/>
    <property type="match status" value="1"/>
</dbReference>
<dbReference type="GO" id="GO:0005737">
    <property type="term" value="C:cytoplasm"/>
    <property type="evidence" value="ECO:0007669"/>
    <property type="project" value="UniProtKB-SubCell"/>
</dbReference>
<keyword evidence="5" id="KW-0963">Cytoplasm</keyword>
<name>A0A1T4JPR7_9LACT</name>
<dbReference type="PANTHER" id="PTHR34276:SF1">
    <property type="entry name" value="MINI-RIBONUCLEASE 3"/>
    <property type="match status" value="1"/>
</dbReference>
<evidence type="ECO:0000256" key="1">
    <source>
        <dbReference type="ARBA" id="ARBA00022552"/>
    </source>
</evidence>
<keyword evidence="5" id="KW-0690">Ribosome biogenesis</keyword>
<keyword evidence="5" id="KW-0460">Magnesium</keyword>
<keyword evidence="2 5" id="KW-0540">Nuclease</keyword>
<comment type="function">
    <text evidence="5">Involved in correct processing of both the 5' and 3' ends of 23S rRNA precursor. Processes 30S rRNA precursor transcript even in absence of ribonuclease 3 (Rnc); Rnc processes 30S rRNA into smaller rRNA precursors.</text>
</comment>
<protein>
    <recommendedName>
        <fullName evidence="5">Mini-ribonuclease 3</fullName>
        <shortName evidence="5">Mini-3</shortName>
        <shortName evidence="5">Mini-RNase 3</shortName>
        <ecNumber evidence="5">3.1.26.-</ecNumber>
    </recommendedName>
    <alternativeName>
        <fullName evidence="5">Mini-RNase III</fullName>
        <shortName evidence="5">Mini-III</shortName>
    </alternativeName>
</protein>
<dbReference type="CDD" id="cd00593">
    <property type="entry name" value="RIBOc"/>
    <property type="match status" value="1"/>
</dbReference>
<dbReference type="GO" id="GO:0019843">
    <property type="term" value="F:rRNA binding"/>
    <property type="evidence" value="ECO:0007669"/>
    <property type="project" value="UniProtKB-UniRule"/>
</dbReference>
<dbReference type="Pfam" id="PF00636">
    <property type="entry name" value="Ribonuclease_3"/>
    <property type="match status" value="1"/>
</dbReference>
<dbReference type="Proteomes" id="UP000189941">
    <property type="component" value="Unassembled WGS sequence"/>
</dbReference>
<comment type="cofactor">
    <cofactor evidence="5">
        <name>Mg(2+)</name>
        <dbReference type="ChEBI" id="CHEBI:18420"/>
    </cofactor>
</comment>
<keyword evidence="3 5" id="KW-0255">Endonuclease</keyword>
<evidence type="ECO:0000313" key="8">
    <source>
        <dbReference type="Proteomes" id="UP000189941"/>
    </source>
</evidence>
<evidence type="ECO:0000256" key="3">
    <source>
        <dbReference type="ARBA" id="ARBA00022759"/>
    </source>
</evidence>
<gene>
    <name evidence="5" type="primary">mrnC</name>
    <name evidence="7" type="ORF">SAMN02746011_00267</name>
</gene>
<dbReference type="GO" id="GO:0006364">
    <property type="term" value="P:rRNA processing"/>
    <property type="evidence" value="ECO:0007669"/>
    <property type="project" value="UniProtKB-UniRule"/>
</dbReference>
<evidence type="ECO:0000256" key="2">
    <source>
        <dbReference type="ARBA" id="ARBA00022722"/>
    </source>
</evidence>
<dbReference type="EMBL" id="FUWO01000002">
    <property type="protein sequence ID" value="SJZ32156.1"/>
    <property type="molecule type" value="Genomic_DNA"/>
</dbReference>
<evidence type="ECO:0000256" key="4">
    <source>
        <dbReference type="ARBA" id="ARBA00022801"/>
    </source>
</evidence>
<dbReference type="InterPro" id="IPR036389">
    <property type="entry name" value="RNase_III_sf"/>
</dbReference>
<proteinExistence type="inferred from homology"/>
<dbReference type="AlphaFoldDB" id="A0A1T4JPR7"/>
<keyword evidence="1 5" id="KW-0698">rRNA processing</keyword>
<comment type="subunit">
    <text evidence="5">Homodimer.</text>
</comment>
<dbReference type="SUPFAM" id="SSF69065">
    <property type="entry name" value="RNase III domain-like"/>
    <property type="match status" value="1"/>
</dbReference>
<keyword evidence="4 5" id="KW-0378">Hydrolase</keyword>
<comment type="subcellular location">
    <subcellularLocation>
        <location evidence="5">Cytoplasm</location>
    </subcellularLocation>
</comment>
<dbReference type="GO" id="GO:0004525">
    <property type="term" value="F:ribonuclease III activity"/>
    <property type="evidence" value="ECO:0007669"/>
    <property type="project" value="InterPro"/>
</dbReference>
<reference evidence="8" key="1">
    <citation type="submission" date="2017-02" db="EMBL/GenBank/DDBJ databases">
        <authorList>
            <person name="Varghese N."/>
            <person name="Submissions S."/>
        </authorList>
    </citation>
    <scope>NUCLEOTIDE SEQUENCE [LARGE SCALE GENOMIC DNA]</scope>
    <source>
        <strain evidence="8">DSM 15739</strain>
    </source>
</reference>
<dbReference type="InterPro" id="IPR008226">
    <property type="entry name" value="Mini3_fam"/>
</dbReference>
<evidence type="ECO:0000259" key="6">
    <source>
        <dbReference type="Pfam" id="PF00636"/>
    </source>
</evidence>
<evidence type="ECO:0000256" key="5">
    <source>
        <dbReference type="HAMAP-Rule" id="MF_01468"/>
    </source>
</evidence>
<keyword evidence="5" id="KW-0694">RNA-binding</keyword>
<accession>A0A1T4JPR7</accession>
<feature type="active site" evidence="5">
    <location>
        <position position="20"/>
    </location>
</feature>
<dbReference type="Gene3D" id="1.10.1520.10">
    <property type="entry name" value="Ribonuclease III domain"/>
    <property type="match status" value="1"/>
</dbReference>
<comment type="similarity">
    <text evidence="5">Belongs to the MrnC RNase family.</text>
</comment>
<feature type="domain" description="RNase III" evidence="6">
    <location>
        <begin position="14"/>
        <end position="114"/>
    </location>
</feature>
<organism evidence="7 8">
    <name type="scientific">Globicatella sulfidifaciens DSM 15739</name>
    <dbReference type="NCBI Taxonomy" id="1121925"/>
    <lineage>
        <taxon>Bacteria</taxon>
        <taxon>Bacillati</taxon>
        <taxon>Bacillota</taxon>
        <taxon>Bacilli</taxon>
        <taxon>Lactobacillales</taxon>
        <taxon>Aerococcaceae</taxon>
        <taxon>Globicatella</taxon>
    </lineage>
</organism>
<keyword evidence="5" id="KW-0699">rRNA-binding</keyword>